<dbReference type="Proteomes" id="UP000597989">
    <property type="component" value="Unassembled WGS sequence"/>
</dbReference>
<evidence type="ECO:0000313" key="5">
    <source>
        <dbReference type="Proteomes" id="UP001500220"/>
    </source>
</evidence>
<dbReference type="Proteomes" id="UP001500220">
    <property type="component" value="Unassembled WGS sequence"/>
</dbReference>
<keyword evidence="5" id="KW-1185">Reference proteome</keyword>
<evidence type="ECO:0000313" key="3">
    <source>
        <dbReference type="EMBL" id="GGJ06902.1"/>
    </source>
</evidence>
<reference evidence="3 4" key="1">
    <citation type="journal article" date="2014" name="Int. J. Syst. Evol. Microbiol.">
        <title>Complete genome sequence of Corynebacterium casei LMG S-19264T (=DSM 44701T), isolated from a smear-ripened cheese.</title>
        <authorList>
            <consortium name="US DOE Joint Genome Institute (JGI-PGF)"/>
            <person name="Walter F."/>
            <person name="Albersmeier A."/>
            <person name="Kalinowski J."/>
            <person name="Ruckert C."/>
        </authorList>
    </citation>
    <scope>NUCLEOTIDE SEQUENCE [LARGE SCALE GENOMIC DNA]</scope>
    <source>
        <strain evidence="3 4">CGMCC 4.7206</strain>
    </source>
</reference>
<name>A0A917NK03_9PSEU</name>
<protein>
    <submittedName>
        <fullName evidence="3">Uncharacterized protein</fullName>
    </submittedName>
</protein>
<sequence>MHVIGGEHSSGLQGMRGLPADACPAFVAEPPTRPPARNSLPKAARQIKVSGGPLDPVKLSPPALTRMPNAARCPAPAPGSTGLGKPLSGRRAQHHACANNASTSDFLQ</sequence>
<organism evidence="3 4">
    <name type="scientific">Saccharopolyspora thermophila</name>
    <dbReference type="NCBI Taxonomy" id="89367"/>
    <lineage>
        <taxon>Bacteria</taxon>
        <taxon>Bacillati</taxon>
        <taxon>Actinomycetota</taxon>
        <taxon>Actinomycetes</taxon>
        <taxon>Pseudonocardiales</taxon>
        <taxon>Pseudonocardiaceae</taxon>
        <taxon>Saccharopolyspora</taxon>
    </lineage>
</organism>
<reference evidence="2 5" key="2">
    <citation type="journal article" date="2019" name="Int. J. Syst. Evol. Microbiol.">
        <title>The Global Catalogue of Microorganisms (GCM) 10K type strain sequencing project: providing services to taxonomists for standard genome sequencing and annotation.</title>
        <authorList>
            <consortium name="The Broad Institute Genomics Platform"/>
            <consortium name="The Broad Institute Genome Sequencing Center for Infectious Disease"/>
            <person name="Wu L."/>
            <person name="Ma J."/>
        </authorList>
    </citation>
    <scope>NUCLEOTIDE SEQUENCE [LARGE SCALE GENOMIC DNA]</scope>
    <source>
        <strain evidence="2 5">JCM 10664</strain>
    </source>
</reference>
<accession>A0A917NK03</accession>
<evidence type="ECO:0000313" key="2">
    <source>
        <dbReference type="EMBL" id="GAA0504646.1"/>
    </source>
</evidence>
<reference evidence="3" key="3">
    <citation type="submission" date="2020-09" db="EMBL/GenBank/DDBJ databases">
        <authorList>
            <person name="Sun Q."/>
            <person name="Zhou Y."/>
        </authorList>
    </citation>
    <scope>NUCLEOTIDE SEQUENCE</scope>
    <source>
        <strain evidence="3">CGMCC 4.7206</strain>
    </source>
</reference>
<dbReference type="EMBL" id="BMMT01000030">
    <property type="protein sequence ID" value="GGJ06902.1"/>
    <property type="molecule type" value="Genomic_DNA"/>
</dbReference>
<dbReference type="AlphaFoldDB" id="A0A917NK03"/>
<comment type="caution">
    <text evidence="3">The sequence shown here is derived from an EMBL/GenBank/DDBJ whole genome shotgun (WGS) entry which is preliminary data.</text>
</comment>
<feature type="region of interest" description="Disordered" evidence="1">
    <location>
        <begin position="23"/>
        <end position="108"/>
    </location>
</feature>
<dbReference type="EMBL" id="BAAAHC010000002">
    <property type="protein sequence ID" value="GAA0504646.1"/>
    <property type="molecule type" value="Genomic_DNA"/>
</dbReference>
<gene>
    <name evidence="2" type="ORF">GCM10009545_03070</name>
    <name evidence="3" type="ORF">GCM10011581_49810</name>
</gene>
<evidence type="ECO:0000313" key="4">
    <source>
        <dbReference type="Proteomes" id="UP000597989"/>
    </source>
</evidence>
<proteinExistence type="predicted"/>
<reference evidence="2" key="4">
    <citation type="submission" date="2023-12" db="EMBL/GenBank/DDBJ databases">
        <authorList>
            <person name="Sun Q."/>
            <person name="Inoue M."/>
        </authorList>
    </citation>
    <scope>NUCLEOTIDE SEQUENCE</scope>
    <source>
        <strain evidence="2">JCM 10664</strain>
    </source>
</reference>
<feature type="compositionally biased region" description="Polar residues" evidence="1">
    <location>
        <begin position="99"/>
        <end position="108"/>
    </location>
</feature>
<evidence type="ECO:0000256" key="1">
    <source>
        <dbReference type="SAM" id="MobiDB-lite"/>
    </source>
</evidence>